<dbReference type="GeneID" id="105359118"/>
<accession>A0AAJ6VIM5</accession>
<dbReference type="PRINTS" id="PR00080">
    <property type="entry name" value="SDRFAMILY"/>
</dbReference>
<dbReference type="AlphaFoldDB" id="A0AAJ6VIM5"/>
<evidence type="ECO:0000256" key="2">
    <source>
        <dbReference type="RuleBase" id="RU000363"/>
    </source>
</evidence>
<dbReference type="Gene3D" id="3.40.50.720">
    <property type="entry name" value="NAD(P)-binding Rossmann-like Domain"/>
    <property type="match status" value="1"/>
</dbReference>
<dbReference type="RefSeq" id="XP_011493910.1">
    <property type="nucleotide sequence ID" value="XM_011495608.1"/>
</dbReference>
<dbReference type="SUPFAM" id="SSF51735">
    <property type="entry name" value="NAD(P)-binding Rossmann-fold domains"/>
    <property type="match status" value="1"/>
</dbReference>
<evidence type="ECO:0000256" key="1">
    <source>
        <dbReference type="ARBA" id="ARBA00023002"/>
    </source>
</evidence>
<dbReference type="PANTHER" id="PTHR44269:SF1">
    <property type="entry name" value="DEHYDROGENASE_REDUCTASE SDR FAMILY MEMBER 7"/>
    <property type="match status" value="1"/>
</dbReference>
<dbReference type="PRINTS" id="PR00081">
    <property type="entry name" value="GDHRDH"/>
</dbReference>
<evidence type="ECO:0000256" key="3">
    <source>
        <dbReference type="SAM" id="Phobius"/>
    </source>
</evidence>
<reference evidence="5" key="1">
    <citation type="submission" date="2025-08" db="UniProtKB">
        <authorList>
            <consortium name="RefSeq"/>
        </authorList>
    </citation>
    <scope>IDENTIFICATION</scope>
</reference>
<dbReference type="KEGG" id="csol:105359118"/>
<organism evidence="4 5">
    <name type="scientific">Ceratosolen solmsi marchali</name>
    <dbReference type="NCBI Taxonomy" id="326594"/>
    <lineage>
        <taxon>Eukaryota</taxon>
        <taxon>Metazoa</taxon>
        <taxon>Ecdysozoa</taxon>
        <taxon>Arthropoda</taxon>
        <taxon>Hexapoda</taxon>
        <taxon>Insecta</taxon>
        <taxon>Pterygota</taxon>
        <taxon>Neoptera</taxon>
        <taxon>Endopterygota</taxon>
        <taxon>Hymenoptera</taxon>
        <taxon>Apocrita</taxon>
        <taxon>Proctotrupomorpha</taxon>
        <taxon>Chalcidoidea</taxon>
        <taxon>Agaonidae</taxon>
        <taxon>Agaoninae</taxon>
        <taxon>Ceratosolen</taxon>
    </lineage>
</organism>
<keyword evidence="1" id="KW-0560">Oxidoreductase</keyword>
<comment type="similarity">
    <text evidence="2">Belongs to the short-chain dehydrogenases/reductases (SDR) family.</text>
</comment>
<name>A0AAJ6VIM5_9HYME</name>
<dbReference type="InterPro" id="IPR002347">
    <property type="entry name" value="SDR_fam"/>
</dbReference>
<keyword evidence="3" id="KW-0812">Transmembrane</keyword>
<evidence type="ECO:0000313" key="5">
    <source>
        <dbReference type="RefSeq" id="XP_011493910.1"/>
    </source>
</evidence>
<dbReference type="PANTHER" id="PTHR44269">
    <property type="entry name" value="DEHYDROGENASE/REDUCTASE SDR FAMILY MEMBER 7-RELATED"/>
    <property type="match status" value="1"/>
</dbReference>
<dbReference type="PROSITE" id="PS00061">
    <property type="entry name" value="ADH_SHORT"/>
    <property type="match status" value="1"/>
</dbReference>
<dbReference type="Pfam" id="PF00106">
    <property type="entry name" value="adh_short"/>
    <property type="match status" value="1"/>
</dbReference>
<evidence type="ECO:0000313" key="4">
    <source>
        <dbReference type="Proteomes" id="UP000695007"/>
    </source>
</evidence>
<dbReference type="InterPro" id="IPR036291">
    <property type="entry name" value="NAD(P)-bd_dom_sf"/>
</dbReference>
<dbReference type="GO" id="GO:0016491">
    <property type="term" value="F:oxidoreductase activity"/>
    <property type="evidence" value="ECO:0007669"/>
    <property type="project" value="UniProtKB-KW"/>
</dbReference>
<dbReference type="InterPro" id="IPR020904">
    <property type="entry name" value="Sc_DH/Rdtase_CS"/>
</dbReference>
<gene>
    <name evidence="5" type="primary">LOC105359118</name>
</gene>
<keyword evidence="4" id="KW-1185">Reference proteome</keyword>
<keyword evidence="3" id="KW-0472">Membrane</keyword>
<dbReference type="Proteomes" id="UP000695007">
    <property type="component" value="Unplaced"/>
</dbReference>
<feature type="transmembrane region" description="Helical" evidence="3">
    <location>
        <begin position="6"/>
        <end position="25"/>
    </location>
</feature>
<dbReference type="InterPro" id="IPR053011">
    <property type="entry name" value="SDR_family_member_7"/>
</dbReference>
<sequence length="328" mass="36733">MVILMIIGTCLLLYHLVYVLFVRFLDCDIKLFFYDKFGKSADTLSGKVVWITGASSGIGEHLAYNLAKAGCKLILSARRVVELHKVKSNCLLANPKLQDHDIHVLVFDVRLVESHERIFDNVISIFGRLDILVNNAGRSQRANWEKIHIGVDKEVFELNTFAVISLSRLAIKQFKRQGSGHIAVTSSLAGIFGVPFSASYTGSKHAIHGYFDSLRLEKMSENIAVTIVCPGPIQTDFLAESFTENIGEKYGIQTEIASNKLSPARCGKLFASALANRLDEVWISKANPLQLTYFVKYYPNISSLFMPYIGTAIFQRMRDSKITMQVQQ</sequence>
<proteinExistence type="inferred from homology"/>
<keyword evidence="3" id="KW-1133">Transmembrane helix</keyword>
<protein>
    <submittedName>
        <fullName evidence="5">Dehydrogenase/reductase SDR family member 7</fullName>
    </submittedName>
</protein>